<proteinExistence type="predicted"/>
<gene>
    <name evidence="5" type="ORF">RHS01_05061</name>
</gene>
<name>A0A8H7M5L6_9AGAM</name>
<dbReference type="EMBL" id="JACYCF010000008">
    <property type="protein sequence ID" value="KAF8755555.1"/>
    <property type="molecule type" value="Genomic_DNA"/>
</dbReference>
<organism evidence="5 6">
    <name type="scientific">Rhizoctonia solani</name>
    <dbReference type="NCBI Taxonomy" id="456999"/>
    <lineage>
        <taxon>Eukaryota</taxon>
        <taxon>Fungi</taxon>
        <taxon>Dikarya</taxon>
        <taxon>Basidiomycota</taxon>
        <taxon>Agaricomycotina</taxon>
        <taxon>Agaricomycetes</taxon>
        <taxon>Cantharellales</taxon>
        <taxon>Ceratobasidiaceae</taxon>
        <taxon>Rhizoctonia</taxon>
    </lineage>
</organism>
<keyword evidence="2" id="KW-0862">Zinc</keyword>
<reference evidence="5" key="1">
    <citation type="submission" date="2020-09" db="EMBL/GenBank/DDBJ databases">
        <title>Comparative genome analyses of four rice-infecting Rhizoctonia solani isolates reveal extensive enrichment of homogalacturonan modification genes.</title>
        <authorList>
            <person name="Lee D.-Y."/>
            <person name="Jeon J."/>
            <person name="Kim K.-T."/>
            <person name="Cheong K."/>
            <person name="Song H."/>
            <person name="Choi G."/>
            <person name="Ko J."/>
            <person name="Opiyo S.O."/>
            <person name="Zuo S."/>
            <person name="Madhav S."/>
            <person name="Lee Y.-H."/>
            <person name="Wang G.-L."/>
        </authorList>
    </citation>
    <scope>NUCLEOTIDE SEQUENCE</scope>
    <source>
        <strain evidence="5">AG1-IA B2</strain>
    </source>
</reference>
<evidence type="ECO:0000256" key="2">
    <source>
        <dbReference type="PROSITE-ProRule" id="PRU00047"/>
    </source>
</evidence>
<keyword evidence="1" id="KW-0507">mRNA processing</keyword>
<dbReference type="GO" id="GO:0006397">
    <property type="term" value="P:mRNA processing"/>
    <property type="evidence" value="ECO:0007669"/>
    <property type="project" value="UniProtKB-KW"/>
</dbReference>
<dbReference type="InterPro" id="IPR036875">
    <property type="entry name" value="Znf_CCHC_sf"/>
</dbReference>
<keyword evidence="2" id="KW-0863">Zinc-finger</keyword>
<keyword evidence="2" id="KW-0479">Metal-binding</keyword>
<sequence>MELDWNNAALRGQFAKASIGRSAAKLLRARLARAPSLSCKMQHLSLTMLFAKSKLAIRQRIISLADHPTRKGDKYRPVHNRFKETLRRPQLCVGGGTQLPPRRCACIKCGKMGHKFAECRTGWKATPIEDKGKAKETAKIGKESGTKSGKD</sequence>
<accession>A0A8H7M5L6</accession>
<dbReference type="PROSITE" id="PS50158">
    <property type="entry name" value="ZF_CCHC"/>
    <property type="match status" value="1"/>
</dbReference>
<dbReference type="SUPFAM" id="SSF57756">
    <property type="entry name" value="Retrovirus zinc finger-like domains"/>
    <property type="match status" value="1"/>
</dbReference>
<evidence type="ECO:0000256" key="1">
    <source>
        <dbReference type="ARBA" id="ARBA00022664"/>
    </source>
</evidence>
<feature type="region of interest" description="Disordered" evidence="3">
    <location>
        <begin position="130"/>
        <end position="151"/>
    </location>
</feature>
<dbReference type="GO" id="GO:0008270">
    <property type="term" value="F:zinc ion binding"/>
    <property type="evidence" value="ECO:0007669"/>
    <property type="project" value="UniProtKB-KW"/>
</dbReference>
<protein>
    <recommendedName>
        <fullName evidence="4">CCHC-type domain-containing protein</fullName>
    </recommendedName>
</protein>
<dbReference type="Proteomes" id="UP000614334">
    <property type="component" value="Unassembled WGS sequence"/>
</dbReference>
<feature type="domain" description="CCHC-type" evidence="4">
    <location>
        <begin position="106"/>
        <end position="120"/>
    </location>
</feature>
<dbReference type="InterPro" id="IPR001878">
    <property type="entry name" value="Znf_CCHC"/>
</dbReference>
<dbReference type="GO" id="GO:0003676">
    <property type="term" value="F:nucleic acid binding"/>
    <property type="evidence" value="ECO:0007669"/>
    <property type="project" value="InterPro"/>
</dbReference>
<evidence type="ECO:0000259" key="4">
    <source>
        <dbReference type="PROSITE" id="PS50158"/>
    </source>
</evidence>
<evidence type="ECO:0000256" key="3">
    <source>
        <dbReference type="SAM" id="MobiDB-lite"/>
    </source>
</evidence>
<dbReference type="AlphaFoldDB" id="A0A8H7M5L6"/>
<comment type="caution">
    <text evidence="5">The sequence shown here is derived from an EMBL/GenBank/DDBJ whole genome shotgun (WGS) entry which is preliminary data.</text>
</comment>
<evidence type="ECO:0000313" key="5">
    <source>
        <dbReference type="EMBL" id="KAF8755555.1"/>
    </source>
</evidence>
<evidence type="ECO:0000313" key="6">
    <source>
        <dbReference type="Proteomes" id="UP000614334"/>
    </source>
</evidence>